<name>A0A4Y2AP84_ARAVE</name>
<proteinExistence type="predicted"/>
<dbReference type="AlphaFoldDB" id="A0A4Y2AP84"/>
<reference evidence="1 2" key="1">
    <citation type="journal article" date="2019" name="Sci. Rep.">
        <title>Orb-weaving spider Araneus ventricosus genome elucidates the spidroin gene catalogue.</title>
        <authorList>
            <person name="Kono N."/>
            <person name="Nakamura H."/>
            <person name="Ohtoshi R."/>
            <person name="Moran D.A.P."/>
            <person name="Shinohara A."/>
            <person name="Yoshida Y."/>
            <person name="Fujiwara M."/>
            <person name="Mori M."/>
            <person name="Tomita M."/>
            <person name="Arakawa K."/>
        </authorList>
    </citation>
    <scope>NUCLEOTIDE SEQUENCE [LARGE SCALE GENOMIC DNA]</scope>
</reference>
<gene>
    <name evidence="1" type="ORF">AVEN_93488_1</name>
</gene>
<dbReference type="EMBL" id="BGPR01000026">
    <property type="protein sequence ID" value="GBL81711.1"/>
    <property type="molecule type" value="Genomic_DNA"/>
</dbReference>
<sequence length="94" mass="11259">MFRVDRAEIGDHVPKFDKCFRYRRDWVREGQPTILHKWPYYLLDVRGSEETTRCLGKETTASYPRQCPSPRVRVRQKSFGKVQDPLRRTPTLFT</sequence>
<protein>
    <submittedName>
        <fullName evidence="1">Uncharacterized protein</fullName>
    </submittedName>
</protein>
<keyword evidence="2" id="KW-1185">Reference proteome</keyword>
<dbReference type="Proteomes" id="UP000499080">
    <property type="component" value="Unassembled WGS sequence"/>
</dbReference>
<accession>A0A4Y2AP84</accession>
<organism evidence="1 2">
    <name type="scientific">Araneus ventricosus</name>
    <name type="common">Orbweaver spider</name>
    <name type="synonym">Epeira ventricosa</name>
    <dbReference type="NCBI Taxonomy" id="182803"/>
    <lineage>
        <taxon>Eukaryota</taxon>
        <taxon>Metazoa</taxon>
        <taxon>Ecdysozoa</taxon>
        <taxon>Arthropoda</taxon>
        <taxon>Chelicerata</taxon>
        <taxon>Arachnida</taxon>
        <taxon>Araneae</taxon>
        <taxon>Araneomorphae</taxon>
        <taxon>Entelegynae</taxon>
        <taxon>Araneoidea</taxon>
        <taxon>Araneidae</taxon>
        <taxon>Araneus</taxon>
    </lineage>
</organism>
<evidence type="ECO:0000313" key="1">
    <source>
        <dbReference type="EMBL" id="GBL81711.1"/>
    </source>
</evidence>
<evidence type="ECO:0000313" key="2">
    <source>
        <dbReference type="Proteomes" id="UP000499080"/>
    </source>
</evidence>
<comment type="caution">
    <text evidence="1">The sequence shown here is derived from an EMBL/GenBank/DDBJ whole genome shotgun (WGS) entry which is preliminary data.</text>
</comment>